<sequence>MHSRLLGLIFIVSMVSAGARADIYIDGSETRQEFIRQGMVWEQPNYDISSENLLGSTSHCPAFEPTDVVTCSYIKPKRGDVGSGWTPKFKCRTPEGKKLKVKYGQTNAEVFSEVFSSRLLQLIGFKADCNYPVAKVICTDCPENPFQYTQDYALNQEDINAEFREREFDYVLIEKKFGEETIAQVDGKEIEGWGFDEFLNEGYRHQVEEQNTAREALTLLMAVLQHGDNKRSNQRLYCAIEPDKGEECPEDQKYLVVQDLGATLGSYKFKDKEGSLVNLPPSASFRFWDIAPIWSFWRGAGWSGCTAQVFAVGGTSEPTTLQEQKISEAGRAFLADLMSQITYEQVEQLVAVSKLSQRIADQDIARKMTLVAQDNLGFPWLPRLPFNRNQISSEQWVNTMWKKIQKVQEGSCYR</sequence>
<feature type="signal peptide" evidence="1">
    <location>
        <begin position="1"/>
        <end position="21"/>
    </location>
</feature>
<accession>A0A1Y6C5C4</accession>
<gene>
    <name evidence="2" type="ORF">SAMN06296036_113142</name>
</gene>
<dbReference type="OrthoDB" id="106205at2"/>
<dbReference type="EMBL" id="FWZT01000013">
    <property type="protein sequence ID" value="SMF44673.1"/>
    <property type="molecule type" value="Genomic_DNA"/>
</dbReference>
<protein>
    <submittedName>
        <fullName evidence="2">Uncharacterized protein</fullName>
    </submittedName>
</protein>
<dbReference type="RefSeq" id="WP_132321221.1">
    <property type="nucleotide sequence ID" value="NZ_FWZT01000013.1"/>
</dbReference>
<evidence type="ECO:0000313" key="2">
    <source>
        <dbReference type="EMBL" id="SMF44673.1"/>
    </source>
</evidence>
<name>A0A1Y6C5C4_9BACT</name>
<dbReference type="AlphaFoldDB" id="A0A1Y6C5C4"/>
<keyword evidence="1" id="KW-0732">Signal</keyword>
<dbReference type="Proteomes" id="UP000192907">
    <property type="component" value="Unassembled WGS sequence"/>
</dbReference>
<proteinExistence type="predicted"/>
<evidence type="ECO:0000313" key="3">
    <source>
        <dbReference type="Proteomes" id="UP000192907"/>
    </source>
</evidence>
<keyword evidence="3" id="KW-1185">Reference proteome</keyword>
<evidence type="ECO:0000256" key="1">
    <source>
        <dbReference type="SAM" id="SignalP"/>
    </source>
</evidence>
<feature type="chain" id="PRO_5012825473" evidence="1">
    <location>
        <begin position="22"/>
        <end position="414"/>
    </location>
</feature>
<organism evidence="2 3">
    <name type="scientific">Pseudobacteriovorax antillogorgiicola</name>
    <dbReference type="NCBI Taxonomy" id="1513793"/>
    <lineage>
        <taxon>Bacteria</taxon>
        <taxon>Pseudomonadati</taxon>
        <taxon>Bdellovibrionota</taxon>
        <taxon>Oligoflexia</taxon>
        <taxon>Oligoflexales</taxon>
        <taxon>Pseudobacteriovoracaceae</taxon>
        <taxon>Pseudobacteriovorax</taxon>
    </lineage>
</organism>
<reference evidence="3" key="1">
    <citation type="submission" date="2017-04" db="EMBL/GenBank/DDBJ databases">
        <authorList>
            <person name="Varghese N."/>
            <person name="Submissions S."/>
        </authorList>
    </citation>
    <scope>NUCLEOTIDE SEQUENCE [LARGE SCALE GENOMIC DNA]</scope>
    <source>
        <strain evidence="3">RKEM611</strain>
    </source>
</reference>